<dbReference type="InterPro" id="IPR003383">
    <property type="entry name" value="Circovirus_capsid"/>
</dbReference>
<dbReference type="Gene3D" id="2.60.120.950">
    <property type="entry name" value="Circovirus capsid protein"/>
    <property type="match status" value="1"/>
</dbReference>
<dbReference type="InterPro" id="IPR038652">
    <property type="entry name" value="Circovirus_capsid_sf"/>
</dbReference>
<dbReference type="EMBL" id="KY487922">
    <property type="protein sequence ID" value="AUM61911.1"/>
    <property type="molecule type" value="Genomic_DNA"/>
</dbReference>
<comment type="subunit">
    <text evidence="2">Homomultimer. Assembles in the nucleus, presumably in an immature form, then migrates to the cytoplasm once assembled as mature virion. Interacts with Rep; this interaction relocates Rep into the nucleus.</text>
</comment>
<evidence type="ECO:0000256" key="1">
    <source>
        <dbReference type="ARBA" id="ARBA00010301"/>
    </source>
</evidence>
<dbReference type="Pfam" id="PF02443">
    <property type="entry name" value="Circo_capsid"/>
    <property type="match status" value="1"/>
</dbReference>
<comment type="similarity">
    <text evidence="1">Belongs to the circoviridae capsid protein family.</text>
</comment>
<organism evidence="3">
    <name type="scientific">uncultured virus</name>
    <dbReference type="NCBI Taxonomy" id="340016"/>
    <lineage>
        <taxon>Viruses</taxon>
        <taxon>environmental samples</taxon>
    </lineage>
</organism>
<reference evidence="3" key="1">
    <citation type="submission" date="2017-01" db="EMBL/GenBank/DDBJ databases">
        <title>High-throughput sequencing uncovers low homogeneity in the biogeography of single-stranded DNA viruses.</title>
        <authorList>
            <person name="Pearson V.M."/>
            <person name="Rokyta D.R."/>
        </authorList>
    </citation>
    <scope>NUCLEOTIDE SEQUENCE</scope>
</reference>
<evidence type="ECO:0000313" key="3">
    <source>
        <dbReference type="EMBL" id="AUM61911.1"/>
    </source>
</evidence>
<dbReference type="GO" id="GO:0019069">
    <property type="term" value="P:viral capsid assembly"/>
    <property type="evidence" value="ECO:0007669"/>
    <property type="project" value="InterPro"/>
</dbReference>
<proteinExistence type="inferred from homology"/>
<sequence length="215" mass="24808">MAYYRRKGRKYYGKRKGYKKKTRARFPYRRFRQSADFHYFKQHAELPNVDVVAGTPKFFANNFKMNDLTNVGSFDTLFDHYRIVAVKITYYPPFTVYNVGGATTLNAPEIYLVKDYDSSVPLTSVGQLDSYTHCKHRMFTRPVSMYLKPKVTMPVYNAGNNAFCNPTKSPWIDMANLDVIYYGVLGAITCSLTSNLPALTVRVTADYYIQVKNVR</sequence>
<evidence type="ECO:0000256" key="2">
    <source>
        <dbReference type="ARBA" id="ARBA00046863"/>
    </source>
</evidence>
<name>A0A2K9LTB7_9VIRU</name>
<accession>A0A2K9LTB7</accession>
<protein>
    <submittedName>
        <fullName evidence="3">Putative capsid</fullName>
    </submittedName>
</protein>
<gene>
    <name evidence="3" type="primary">Cap</name>
</gene>